<evidence type="ECO:0000313" key="2">
    <source>
        <dbReference type="EMBL" id="MDS0280621.1"/>
    </source>
</evidence>
<dbReference type="EMBL" id="JAMQOS010000001">
    <property type="protein sequence ID" value="MDS0280621.1"/>
    <property type="molecule type" value="Genomic_DNA"/>
</dbReference>
<feature type="compositionally biased region" description="Acidic residues" evidence="1">
    <location>
        <begin position="36"/>
        <end position="46"/>
    </location>
</feature>
<gene>
    <name evidence="2" type="ORF">NDI86_00710</name>
</gene>
<dbReference type="Proteomes" id="UP001268864">
    <property type="component" value="Unassembled WGS sequence"/>
</dbReference>
<feature type="compositionally biased region" description="Acidic residues" evidence="1">
    <location>
        <begin position="1"/>
        <end position="29"/>
    </location>
</feature>
<keyword evidence="3" id="KW-1185">Reference proteome</keyword>
<reference evidence="2 3" key="1">
    <citation type="submission" date="2022-06" db="EMBL/GenBank/DDBJ databases">
        <title>Halomicroarcula sp. a new haloarchaeum isolate from saline soil.</title>
        <authorList>
            <person name="Strakova D."/>
            <person name="Galisteo C."/>
            <person name="Sanchez-Porro C."/>
            <person name="Ventosa A."/>
        </authorList>
    </citation>
    <scope>NUCLEOTIDE SEQUENCE [LARGE SCALE GENOMIC DNA]</scope>
    <source>
        <strain evidence="2 3">S3CR25-11</strain>
    </source>
</reference>
<dbReference type="RefSeq" id="WP_310898468.1">
    <property type="nucleotide sequence ID" value="NZ_JAMQOS010000001.1"/>
</dbReference>
<evidence type="ECO:0000313" key="3">
    <source>
        <dbReference type="Proteomes" id="UP001268864"/>
    </source>
</evidence>
<comment type="caution">
    <text evidence="2">The sequence shown here is derived from an EMBL/GenBank/DDBJ whole genome shotgun (WGS) entry which is preliminary data.</text>
</comment>
<feature type="region of interest" description="Disordered" evidence="1">
    <location>
        <begin position="1"/>
        <end position="87"/>
    </location>
</feature>
<feature type="compositionally biased region" description="Acidic residues" evidence="1">
    <location>
        <begin position="55"/>
        <end position="71"/>
    </location>
</feature>
<evidence type="ECO:0000256" key="1">
    <source>
        <dbReference type="SAM" id="MobiDB-lite"/>
    </source>
</evidence>
<accession>A0ABU2FIN3</accession>
<proteinExistence type="predicted"/>
<protein>
    <submittedName>
        <fullName evidence="2">Uncharacterized protein</fullName>
    </submittedName>
</protein>
<organism evidence="2 3">
    <name type="scientific">Haloarcula onubensis</name>
    <dbReference type="NCBI Taxonomy" id="2950539"/>
    <lineage>
        <taxon>Archaea</taxon>
        <taxon>Methanobacteriati</taxon>
        <taxon>Methanobacteriota</taxon>
        <taxon>Stenosarchaea group</taxon>
        <taxon>Halobacteria</taxon>
        <taxon>Halobacteriales</taxon>
        <taxon>Haloarculaceae</taxon>
        <taxon>Haloarcula</taxon>
    </lineage>
</organism>
<name>A0ABU2FIN3_9EURY</name>
<sequence>MSEAETVEEQPDPEPEEEDDGEDMPDIESDERASIDLDDLDVDPDAVEDKAGAGAEEETDDEEDPDDDGGDESAQQAPQVPDGATWGDQYVEMLALLLGEIAEQTDGEPGKTAEDIEQLARGPPLALDEQVDEWLAQSGMGQDVPPGKALAVGTAGIVLVVILTETDLASDLMDSLTSNLQESDLL</sequence>